<reference evidence="2 3" key="1">
    <citation type="journal article" date="2015" name="Nature">
        <title>rRNA introns, odd ribosomes, and small enigmatic genomes across a large radiation of phyla.</title>
        <authorList>
            <person name="Brown C.T."/>
            <person name="Hug L.A."/>
            <person name="Thomas B.C."/>
            <person name="Sharon I."/>
            <person name="Castelle C.J."/>
            <person name="Singh A."/>
            <person name="Wilkins M.J."/>
            <person name="Williams K.H."/>
            <person name="Banfield J.F."/>
        </authorList>
    </citation>
    <scope>NUCLEOTIDE SEQUENCE [LARGE SCALE GENOMIC DNA]</scope>
</reference>
<organism evidence="2 3">
    <name type="scientific">Candidatus Gottesmanbacteria bacterium GW2011_GWA2_47_9</name>
    <dbReference type="NCBI Taxonomy" id="1618445"/>
    <lineage>
        <taxon>Bacteria</taxon>
        <taxon>Candidatus Gottesmaniibacteriota</taxon>
    </lineage>
</organism>
<evidence type="ECO:0000313" key="3">
    <source>
        <dbReference type="Proteomes" id="UP000034739"/>
    </source>
</evidence>
<dbReference type="Proteomes" id="UP000034739">
    <property type="component" value="Unassembled WGS sequence"/>
</dbReference>
<sequence>MAYRVNFTTNIVSSVSWGLFSIISIILVTGKANSMFGWRRDEILLLTAIYSVLIGVFHMLFSKNFERFSNLVYYGQLDSLLVKPIDSQFLVSFWLINYTSIFRILLGAAYTFYLLYAYHMAVSLGAVMGFISLLAIGLTLLYSVWFLCVTLTIWFPRLTNIVFFMYSVSGLTRYPQEMYRQLASYVFLFLMPITLIVTTPTKALVQRLSLAEAIMLIGFAFTLFYASRKFWKFALRYYTSASS</sequence>
<gene>
    <name evidence="2" type="ORF">UY16_C0009G0033</name>
</gene>
<evidence type="ECO:0000313" key="2">
    <source>
        <dbReference type="EMBL" id="KKU88312.1"/>
    </source>
</evidence>
<protein>
    <submittedName>
        <fullName evidence="2">Uncharacterized protein</fullName>
    </submittedName>
</protein>
<evidence type="ECO:0000256" key="1">
    <source>
        <dbReference type="SAM" id="Phobius"/>
    </source>
</evidence>
<dbReference type="EMBL" id="LCOY01000009">
    <property type="protein sequence ID" value="KKU88312.1"/>
    <property type="molecule type" value="Genomic_DNA"/>
</dbReference>
<comment type="caution">
    <text evidence="2">The sequence shown here is derived from an EMBL/GenBank/DDBJ whole genome shotgun (WGS) entry which is preliminary data.</text>
</comment>
<feature type="transmembrane region" description="Helical" evidence="1">
    <location>
        <begin position="204"/>
        <end position="226"/>
    </location>
</feature>
<dbReference type="InterPro" id="IPR010390">
    <property type="entry name" value="ABC-2_transporter-like"/>
</dbReference>
<feature type="transmembrane region" description="Helical" evidence="1">
    <location>
        <begin position="144"/>
        <end position="166"/>
    </location>
</feature>
<dbReference type="AlphaFoldDB" id="A0A0G1U2J2"/>
<keyword evidence="1" id="KW-1133">Transmembrane helix</keyword>
<dbReference type="PANTHER" id="PTHR36833:SF2">
    <property type="entry name" value="SLR0610 PROTEIN"/>
    <property type="match status" value="1"/>
</dbReference>
<feature type="transmembrane region" description="Helical" evidence="1">
    <location>
        <begin position="12"/>
        <end position="30"/>
    </location>
</feature>
<proteinExistence type="predicted"/>
<name>A0A0G1U2J2_9BACT</name>
<dbReference type="Pfam" id="PF06182">
    <property type="entry name" value="ABC2_membrane_6"/>
    <property type="match status" value="1"/>
</dbReference>
<feature type="transmembrane region" description="Helical" evidence="1">
    <location>
        <begin position="42"/>
        <end position="61"/>
    </location>
</feature>
<keyword evidence="1" id="KW-0472">Membrane</keyword>
<feature type="transmembrane region" description="Helical" evidence="1">
    <location>
        <begin position="178"/>
        <end position="198"/>
    </location>
</feature>
<dbReference type="PANTHER" id="PTHR36833">
    <property type="entry name" value="SLR0610 PROTEIN-RELATED"/>
    <property type="match status" value="1"/>
</dbReference>
<accession>A0A0G1U2J2</accession>
<keyword evidence="1" id="KW-0812">Transmembrane</keyword>